<keyword evidence="1" id="KW-1133">Transmembrane helix</keyword>
<keyword evidence="3" id="KW-1185">Reference proteome</keyword>
<dbReference type="InterPro" id="IPR005915">
    <property type="entry name" value="Tandem_5TM"/>
</dbReference>
<protein>
    <recommendedName>
        <fullName evidence="4">Tandem five-TM protein</fullName>
    </recommendedName>
</protein>
<feature type="transmembrane region" description="Helical" evidence="1">
    <location>
        <begin position="183"/>
        <end position="203"/>
    </location>
</feature>
<name>A0A2L0D453_9STRE</name>
<sequence>MLLGGNMDLKFKQSNIGCYKVVEFDNRKFVMDLSTLKSKSYYWGLLPKTVSLKLSEIDKNNNKFEINNRKVSLSTTVIAIIVQPFVKIGYDLLKSFFINYDLSSQIIIKTVLFFVSIVISYLIVAQSLFRAHAKSKMFLDKNFNHYQITFNTSKKRNPVNLIVLIGNLICFCVYMYVNNGTEGAILVINCVWSIVLFLSSWTMPPISHSYQNQFLTFEGIEKVIKIKESR</sequence>
<reference evidence="2 3" key="2">
    <citation type="submission" date="2018-02" db="EMBL/GenBank/DDBJ databases">
        <title>Whole genome sequencing analysis of Streptococcus pluranimalium isolated from cattle infected mastitis in China.</title>
        <authorList>
            <person name="Zhang J.-R."/>
            <person name="Hu G.-Z."/>
        </authorList>
    </citation>
    <scope>NUCLEOTIDE SEQUENCE [LARGE SCALE GENOMIC DNA]</scope>
    <source>
        <strain evidence="2 3">TH11417</strain>
    </source>
</reference>
<keyword evidence="1" id="KW-0812">Transmembrane</keyword>
<proteinExistence type="predicted"/>
<feature type="transmembrane region" description="Helical" evidence="1">
    <location>
        <begin position="110"/>
        <end position="129"/>
    </location>
</feature>
<feature type="transmembrane region" description="Helical" evidence="1">
    <location>
        <begin position="159"/>
        <end position="177"/>
    </location>
</feature>
<evidence type="ECO:0000313" key="3">
    <source>
        <dbReference type="Proteomes" id="UP000238956"/>
    </source>
</evidence>
<keyword evidence="1" id="KW-0472">Membrane</keyword>
<reference evidence="2 3" key="1">
    <citation type="submission" date="2017-12" db="EMBL/GenBank/DDBJ databases">
        <authorList>
            <person name="Hurst M.R.H."/>
        </authorList>
    </citation>
    <scope>NUCLEOTIDE SEQUENCE [LARGE SCALE GENOMIC DNA]</scope>
    <source>
        <strain evidence="2 3">TH11417</strain>
    </source>
</reference>
<dbReference type="AlphaFoldDB" id="A0A2L0D453"/>
<dbReference type="KEGG" id="splr:C0J00_04080"/>
<evidence type="ECO:0000256" key="1">
    <source>
        <dbReference type="SAM" id="Phobius"/>
    </source>
</evidence>
<gene>
    <name evidence="2" type="ORF">C0J00_04080</name>
</gene>
<dbReference type="Proteomes" id="UP000238956">
    <property type="component" value="Chromosome"/>
</dbReference>
<evidence type="ECO:0008006" key="4">
    <source>
        <dbReference type="Google" id="ProtNLM"/>
    </source>
</evidence>
<feature type="transmembrane region" description="Helical" evidence="1">
    <location>
        <begin position="71"/>
        <end position="90"/>
    </location>
</feature>
<dbReference type="EMBL" id="CP025536">
    <property type="protein sequence ID" value="AUW96351.1"/>
    <property type="molecule type" value="Genomic_DNA"/>
</dbReference>
<dbReference type="NCBIfam" id="TIGR01218">
    <property type="entry name" value="Gpos_tandem_5TM"/>
    <property type="match status" value="1"/>
</dbReference>
<accession>A0A2L0D453</accession>
<evidence type="ECO:0000313" key="2">
    <source>
        <dbReference type="EMBL" id="AUW96351.1"/>
    </source>
</evidence>
<organism evidence="2 3">
    <name type="scientific">Streptococcus pluranimalium</name>
    <dbReference type="NCBI Taxonomy" id="82348"/>
    <lineage>
        <taxon>Bacteria</taxon>
        <taxon>Bacillati</taxon>
        <taxon>Bacillota</taxon>
        <taxon>Bacilli</taxon>
        <taxon>Lactobacillales</taxon>
        <taxon>Streptococcaceae</taxon>
        <taxon>Streptococcus</taxon>
    </lineage>
</organism>